<dbReference type="EMBL" id="MKVH01000013">
    <property type="protein sequence ID" value="OJX59245.1"/>
    <property type="molecule type" value="Genomic_DNA"/>
</dbReference>
<evidence type="ECO:0000313" key="7">
    <source>
        <dbReference type="EMBL" id="OJX59245.1"/>
    </source>
</evidence>
<feature type="binding site" evidence="6">
    <location>
        <position position="154"/>
    </location>
    <ligand>
        <name>S-adenosyl-L-methionine</name>
        <dbReference type="ChEBI" id="CHEBI:59789"/>
    </ligand>
</feature>
<feature type="binding site" evidence="6">
    <location>
        <position position="240"/>
    </location>
    <ligand>
        <name>S-adenosyl-L-methionine</name>
        <dbReference type="ChEBI" id="CHEBI:59789"/>
    </ligand>
</feature>
<protein>
    <recommendedName>
        <fullName evidence="6">Ribosomal protein L11 methyltransferase</fullName>
        <shortName evidence="6">L11 Mtase</shortName>
        <ecNumber evidence="6">2.1.1.-</ecNumber>
    </recommendedName>
</protein>
<accession>A0A1M3L200</accession>
<dbReference type="GO" id="GO:0032259">
    <property type="term" value="P:methylation"/>
    <property type="evidence" value="ECO:0007669"/>
    <property type="project" value="UniProtKB-KW"/>
</dbReference>
<dbReference type="HAMAP" id="MF_00735">
    <property type="entry name" value="Methyltr_PrmA"/>
    <property type="match status" value="1"/>
</dbReference>
<evidence type="ECO:0000256" key="4">
    <source>
        <dbReference type="ARBA" id="ARBA00022679"/>
    </source>
</evidence>
<keyword evidence="3 6" id="KW-0489">Methyltransferase</keyword>
<gene>
    <name evidence="6" type="primary">prmA</name>
    <name evidence="7" type="ORF">BGO89_02160</name>
</gene>
<keyword evidence="4 6" id="KW-0808">Transferase</keyword>
<sequence length="306" mass="34534">MIRAMPRHRVIVRPASFNESTFEDHMTRYVLLSIALPEEQFDLMSGILSTYPIVGIEEGMDELTVCFEQNDWQDHYRESILEECAEIGVKAAILKVGTEEDQNWNAEWEKTVDPVVVNERIVIVPEWRADEYDAPLKLVITPKMSFGTGHHATTRMMCLLMERYVVPADRWIDVGTGTGVLAILARKLGASWVYAFDNNEWSVLNSQENIERNDVVEGILLEQKELQEVELPSVDGIAANLYRHLVIPYAAAFTKAVKPGGIILVSGILKYDADEIRAAFTDAGCTEVERLDESEWSAIAFRTPEA</sequence>
<comment type="similarity">
    <text evidence="1 6">Belongs to the methyltransferase superfamily. PrmA family.</text>
</comment>
<dbReference type="STRING" id="1895771.BGO89_02160"/>
<evidence type="ECO:0000256" key="1">
    <source>
        <dbReference type="ARBA" id="ARBA00009741"/>
    </source>
</evidence>
<reference evidence="7 8" key="1">
    <citation type="submission" date="2016-09" db="EMBL/GenBank/DDBJ databases">
        <title>Genome-resolved meta-omics ties microbial dynamics to process performance in biotechnology for thiocyanate degradation.</title>
        <authorList>
            <person name="Kantor R.S."/>
            <person name="Huddy R.J."/>
            <person name="Iyer R."/>
            <person name="Thomas B.C."/>
            <person name="Brown C.T."/>
            <person name="Anantharaman K."/>
            <person name="Tringe S."/>
            <person name="Hettich R.L."/>
            <person name="Harrison S.T."/>
            <person name="Banfield J.F."/>
        </authorList>
    </citation>
    <scope>NUCLEOTIDE SEQUENCE [LARGE SCALE GENOMIC DNA]</scope>
    <source>
        <strain evidence="7">59-99</strain>
    </source>
</reference>
<dbReference type="InterPro" id="IPR050078">
    <property type="entry name" value="Ribosomal_L11_MeTrfase_PrmA"/>
</dbReference>
<dbReference type="GO" id="GO:0016279">
    <property type="term" value="F:protein-lysine N-methyltransferase activity"/>
    <property type="evidence" value="ECO:0007669"/>
    <property type="project" value="RHEA"/>
</dbReference>
<dbReference type="Proteomes" id="UP000184233">
    <property type="component" value="Unassembled WGS sequence"/>
</dbReference>
<dbReference type="EC" id="2.1.1.-" evidence="6"/>
<name>A0A1M3L200_9BACT</name>
<organism evidence="7 8">
    <name type="scientific">Candidatus Kapaibacterium thiocyanatum</name>
    <dbReference type="NCBI Taxonomy" id="1895771"/>
    <lineage>
        <taxon>Bacteria</taxon>
        <taxon>Pseudomonadati</taxon>
        <taxon>Candidatus Kapaibacteriota</taxon>
        <taxon>Candidatus Kapaibacteriia</taxon>
        <taxon>Candidatus Kapaibacteriales</taxon>
        <taxon>Candidatus Kapaibacteriaceae</taxon>
        <taxon>Candidatus Kapaibacterium</taxon>
    </lineage>
</organism>
<dbReference type="AlphaFoldDB" id="A0A1M3L200"/>
<dbReference type="PANTHER" id="PTHR43648:SF1">
    <property type="entry name" value="ELECTRON TRANSFER FLAVOPROTEIN BETA SUBUNIT LYSINE METHYLTRANSFERASE"/>
    <property type="match status" value="1"/>
</dbReference>
<dbReference type="Pfam" id="PF06325">
    <property type="entry name" value="PrmA"/>
    <property type="match status" value="1"/>
</dbReference>
<comment type="catalytic activity">
    <reaction evidence="6">
        <text>L-lysyl-[protein] + 3 S-adenosyl-L-methionine = N(6),N(6),N(6)-trimethyl-L-lysyl-[protein] + 3 S-adenosyl-L-homocysteine + 3 H(+)</text>
        <dbReference type="Rhea" id="RHEA:54192"/>
        <dbReference type="Rhea" id="RHEA-COMP:9752"/>
        <dbReference type="Rhea" id="RHEA-COMP:13826"/>
        <dbReference type="ChEBI" id="CHEBI:15378"/>
        <dbReference type="ChEBI" id="CHEBI:29969"/>
        <dbReference type="ChEBI" id="CHEBI:57856"/>
        <dbReference type="ChEBI" id="CHEBI:59789"/>
        <dbReference type="ChEBI" id="CHEBI:61961"/>
    </reaction>
</comment>
<dbReference type="GO" id="GO:0005737">
    <property type="term" value="C:cytoplasm"/>
    <property type="evidence" value="ECO:0007669"/>
    <property type="project" value="UniProtKB-SubCell"/>
</dbReference>
<evidence type="ECO:0000256" key="6">
    <source>
        <dbReference type="HAMAP-Rule" id="MF_00735"/>
    </source>
</evidence>
<dbReference type="Gene3D" id="3.40.50.150">
    <property type="entry name" value="Vaccinia Virus protein VP39"/>
    <property type="match status" value="1"/>
</dbReference>
<comment type="subcellular location">
    <subcellularLocation>
        <location evidence="6">Cytoplasm</location>
    </subcellularLocation>
</comment>
<feature type="binding site" evidence="6">
    <location>
        <position position="175"/>
    </location>
    <ligand>
        <name>S-adenosyl-L-methionine</name>
        <dbReference type="ChEBI" id="CHEBI:59789"/>
    </ligand>
</feature>
<comment type="caution">
    <text evidence="7">The sequence shown here is derived from an EMBL/GenBank/DDBJ whole genome shotgun (WGS) entry which is preliminary data.</text>
</comment>
<evidence type="ECO:0000256" key="2">
    <source>
        <dbReference type="ARBA" id="ARBA00022490"/>
    </source>
</evidence>
<evidence type="ECO:0000256" key="3">
    <source>
        <dbReference type="ARBA" id="ARBA00022603"/>
    </source>
</evidence>
<evidence type="ECO:0000256" key="5">
    <source>
        <dbReference type="ARBA" id="ARBA00022691"/>
    </source>
</evidence>
<feature type="binding site" evidence="6">
    <location>
        <position position="197"/>
    </location>
    <ligand>
        <name>S-adenosyl-L-methionine</name>
        <dbReference type="ChEBI" id="CHEBI:59789"/>
    </ligand>
</feature>
<dbReference type="PANTHER" id="PTHR43648">
    <property type="entry name" value="ELECTRON TRANSFER FLAVOPROTEIN BETA SUBUNIT LYSINE METHYLTRANSFERASE"/>
    <property type="match status" value="1"/>
</dbReference>
<dbReference type="NCBIfam" id="NF001785">
    <property type="entry name" value="PRK00517.2-2"/>
    <property type="match status" value="1"/>
</dbReference>
<comment type="function">
    <text evidence="6">Methylates ribosomal protein L11.</text>
</comment>
<keyword evidence="2 6" id="KW-0963">Cytoplasm</keyword>
<keyword evidence="5 6" id="KW-0949">S-adenosyl-L-methionine</keyword>
<dbReference type="InterPro" id="IPR004498">
    <property type="entry name" value="Ribosomal_PrmA_MeTrfase"/>
</dbReference>
<dbReference type="CDD" id="cd02440">
    <property type="entry name" value="AdoMet_MTases"/>
    <property type="match status" value="1"/>
</dbReference>
<evidence type="ECO:0000313" key="8">
    <source>
        <dbReference type="Proteomes" id="UP000184233"/>
    </source>
</evidence>
<proteinExistence type="inferred from homology"/>
<dbReference type="SUPFAM" id="SSF53335">
    <property type="entry name" value="S-adenosyl-L-methionine-dependent methyltransferases"/>
    <property type="match status" value="1"/>
</dbReference>
<dbReference type="InterPro" id="IPR029063">
    <property type="entry name" value="SAM-dependent_MTases_sf"/>
</dbReference>